<dbReference type="InterPro" id="IPR036412">
    <property type="entry name" value="HAD-like_sf"/>
</dbReference>
<dbReference type="InterPro" id="IPR011257">
    <property type="entry name" value="DNA_glycosylase"/>
</dbReference>
<keyword evidence="12" id="KW-0234">DNA repair</keyword>
<evidence type="ECO:0000256" key="12">
    <source>
        <dbReference type="ARBA" id="ARBA00023204"/>
    </source>
</evidence>
<evidence type="ECO:0000256" key="3">
    <source>
        <dbReference type="ARBA" id="ARBA00008343"/>
    </source>
</evidence>
<dbReference type="Proteomes" id="UP001333102">
    <property type="component" value="Chromosome"/>
</dbReference>
<dbReference type="SFLD" id="SFLDG01129">
    <property type="entry name" value="C1.5:_HAD__Beta-PGM__Phosphata"/>
    <property type="match status" value="1"/>
</dbReference>
<dbReference type="Pfam" id="PF14815">
    <property type="entry name" value="NUDIX_4"/>
    <property type="match status" value="1"/>
</dbReference>
<dbReference type="SUPFAM" id="SSF56784">
    <property type="entry name" value="HAD-like"/>
    <property type="match status" value="1"/>
</dbReference>
<dbReference type="InterPro" id="IPR029119">
    <property type="entry name" value="MutY_C"/>
</dbReference>
<feature type="domain" description="Nudix hydrolase" evidence="15">
    <location>
        <begin position="534"/>
        <end position="672"/>
    </location>
</feature>
<dbReference type="InterPro" id="IPR015797">
    <property type="entry name" value="NUDIX_hydrolase-like_dom_sf"/>
</dbReference>
<dbReference type="SFLD" id="SFLDS00003">
    <property type="entry name" value="Haloacid_Dehalogenase"/>
    <property type="match status" value="1"/>
</dbReference>
<dbReference type="Gene3D" id="1.10.340.30">
    <property type="entry name" value="Hypothetical protein, domain 2"/>
    <property type="match status" value="1"/>
</dbReference>
<reference evidence="17" key="1">
    <citation type="submission" date="2023-12" db="EMBL/GenBank/DDBJ databases">
        <title>Novel isolates from deep terrestrial aquifers shed light on the physiology and ecology of the class Limnochordia.</title>
        <authorList>
            <person name="Karnachuk O.V."/>
            <person name="Lukina A.P."/>
            <person name="Avakyan M.R."/>
            <person name="Kadnikov V."/>
            <person name="Begmatov S."/>
            <person name="Beletsky A.V."/>
            <person name="Mardanov A.V."/>
            <person name="Ravin N.V."/>
        </authorList>
    </citation>
    <scope>NUCLEOTIDE SEQUENCE [LARGE SCALE GENOMIC DNA]</scope>
    <source>
        <strain evidence="17">LN</strain>
    </source>
</reference>
<dbReference type="PANTHER" id="PTHR42944">
    <property type="entry name" value="ADENINE DNA GLYCOSYLASE"/>
    <property type="match status" value="1"/>
</dbReference>
<name>A0ABZ1BQK4_9FIRM</name>
<evidence type="ECO:0000256" key="14">
    <source>
        <dbReference type="SAM" id="MobiDB-lite"/>
    </source>
</evidence>
<protein>
    <recommendedName>
        <fullName evidence="5">Adenine DNA glycosylase</fullName>
        <ecNumber evidence="4">3.2.2.31</ecNumber>
    </recommendedName>
</protein>
<dbReference type="PROSITE" id="PS01155">
    <property type="entry name" value="ENDONUCLEASE_III_2"/>
    <property type="match status" value="1"/>
</dbReference>
<proteinExistence type="inferred from homology"/>
<dbReference type="InterPro" id="IPR005760">
    <property type="entry name" value="A/G_AdeGlyc_MutY"/>
</dbReference>
<dbReference type="EC" id="3.2.2.31" evidence="4"/>
<evidence type="ECO:0000256" key="1">
    <source>
        <dbReference type="ARBA" id="ARBA00000843"/>
    </source>
</evidence>
<dbReference type="InterPro" id="IPR044298">
    <property type="entry name" value="MIG/MutY"/>
</dbReference>
<dbReference type="Pfam" id="PF00633">
    <property type="entry name" value="HHH"/>
    <property type="match status" value="1"/>
</dbReference>
<dbReference type="NCBIfam" id="TIGR01084">
    <property type="entry name" value="mutY"/>
    <property type="match status" value="1"/>
</dbReference>
<evidence type="ECO:0000313" key="17">
    <source>
        <dbReference type="Proteomes" id="UP001333102"/>
    </source>
</evidence>
<evidence type="ECO:0000256" key="2">
    <source>
        <dbReference type="ARBA" id="ARBA00001966"/>
    </source>
</evidence>
<dbReference type="InterPro" id="IPR023214">
    <property type="entry name" value="HAD_sf"/>
</dbReference>
<keyword evidence="8" id="KW-0227">DNA damage</keyword>
<dbReference type="InterPro" id="IPR004036">
    <property type="entry name" value="Endonuclease-III-like_CS2"/>
</dbReference>
<keyword evidence="17" id="KW-1185">Reference proteome</keyword>
<dbReference type="SMART" id="SM00478">
    <property type="entry name" value="ENDO3c"/>
    <property type="match status" value="1"/>
</dbReference>
<gene>
    <name evidence="16" type="primary">mutY</name>
    <name evidence="16" type="ORF">VLY81_02600</name>
</gene>
<dbReference type="InterPro" id="IPR003651">
    <property type="entry name" value="Endonuclease3_FeS-loop_motif"/>
</dbReference>
<dbReference type="InterPro" id="IPR023170">
    <property type="entry name" value="HhH_base_excis_C"/>
</dbReference>
<dbReference type="Gene3D" id="1.10.1670.10">
    <property type="entry name" value="Helix-hairpin-Helix base-excision DNA repair enzymes (C-terminal)"/>
    <property type="match status" value="1"/>
</dbReference>
<evidence type="ECO:0000256" key="5">
    <source>
        <dbReference type="ARBA" id="ARBA00022023"/>
    </source>
</evidence>
<sequence length="683" mass="74673">MWISFDLDGVLMRNPFRDGIFPELCSAMAPAFAQDPRRALGAILDEYFRRLAVARQAEEQGSAGGEAHADGVPLAVSPYDWDGIVARVAAERGLSGIPGEPIADMVRRYARQPGYVAFQHPTVPVALAMLAERGHHLRVATNGLWTYQEPVLEALGILERFEHVTAPDLTGAAKPSPSAFHAAFGAVRAPQGVHVGDDLLYDVAGARRAGLRAIWVMPPRLARMAELRARPPWERPALLADSEAWAAEIDRTLERRPAVDRELVRWALPDAAVVHVGEVPSVVEHWSGEGTKRRRGARRSSRWEVPVLPLRQVGQSLVDWFAQAQRPLPWRRAGDPYAVLVSEFMLQQTQVATVVPYFQRFLARFPSLESLARARLDDVLAIWQGLGYYRRARHLHATARLVLQRHGGRIPDDPAVLRTLPGVGPYMAGAIASIAYGRPEPAMDGNAMRVLSRLLLEWAPPGQAAARRLGQWARAMIPEGRAADFTQGLMELGSTICRPTQPLCGTCPVQRFCSAWAYRIQEELPVRRAGSPVPIERVAAAVVVDGAGRVLLVRREEGRLLGSLWALPSVTLRDGESPEEAARRAAAEQAGVEAVVVRPLGETSHAFSHRQWRLQGYLMRPAQEAGTSAAEPAAPYGSPGDGERVRWVAPDALPDVPVGRAFRRVLQLVGLQGGAAPMGRAAP</sequence>
<comment type="catalytic activity">
    <reaction evidence="1">
        <text>Hydrolyzes free adenine bases from 7,8-dihydro-8-oxoguanine:adenine mismatched double-stranded DNA, leaving an apurinic site.</text>
        <dbReference type="EC" id="3.2.2.31"/>
    </reaction>
</comment>
<dbReference type="SUPFAM" id="SSF48150">
    <property type="entry name" value="DNA-glycosylase"/>
    <property type="match status" value="1"/>
</dbReference>
<dbReference type="NCBIfam" id="TIGR01549">
    <property type="entry name" value="HAD-SF-IA-v1"/>
    <property type="match status" value="1"/>
</dbReference>
<evidence type="ECO:0000256" key="9">
    <source>
        <dbReference type="ARBA" id="ARBA00022801"/>
    </source>
</evidence>
<dbReference type="CDD" id="cd00056">
    <property type="entry name" value="ENDO3c"/>
    <property type="match status" value="1"/>
</dbReference>
<dbReference type="EMBL" id="CP141614">
    <property type="protein sequence ID" value="WRP15086.1"/>
    <property type="molecule type" value="Genomic_DNA"/>
</dbReference>
<evidence type="ECO:0000256" key="8">
    <source>
        <dbReference type="ARBA" id="ARBA00022763"/>
    </source>
</evidence>
<keyword evidence="9" id="KW-0378">Hydrolase</keyword>
<dbReference type="Pfam" id="PF00730">
    <property type="entry name" value="HhH-GPD"/>
    <property type="match status" value="1"/>
</dbReference>
<dbReference type="CDD" id="cd03431">
    <property type="entry name" value="NUDIX_DNA_Glycosylase_C-MutY"/>
    <property type="match status" value="1"/>
</dbReference>
<evidence type="ECO:0000256" key="11">
    <source>
        <dbReference type="ARBA" id="ARBA00023014"/>
    </source>
</evidence>
<dbReference type="InterPro" id="IPR003265">
    <property type="entry name" value="HhH-GPD_domain"/>
</dbReference>
<evidence type="ECO:0000256" key="6">
    <source>
        <dbReference type="ARBA" id="ARBA00022485"/>
    </source>
</evidence>
<dbReference type="InterPro" id="IPR006439">
    <property type="entry name" value="HAD-SF_hydro_IA"/>
</dbReference>
<organism evidence="16 17">
    <name type="scientific">Geochorda subterranea</name>
    <dbReference type="NCBI Taxonomy" id="3109564"/>
    <lineage>
        <taxon>Bacteria</taxon>
        <taxon>Bacillati</taxon>
        <taxon>Bacillota</taxon>
        <taxon>Limnochordia</taxon>
        <taxon>Limnochordales</taxon>
        <taxon>Geochordaceae</taxon>
        <taxon>Geochorda</taxon>
    </lineage>
</organism>
<dbReference type="PROSITE" id="PS51462">
    <property type="entry name" value="NUDIX"/>
    <property type="match status" value="1"/>
</dbReference>
<evidence type="ECO:0000256" key="7">
    <source>
        <dbReference type="ARBA" id="ARBA00022723"/>
    </source>
</evidence>
<dbReference type="SUPFAM" id="SSF55811">
    <property type="entry name" value="Nudix"/>
    <property type="match status" value="1"/>
</dbReference>
<evidence type="ECO:0000259" key="15">
    <source>
        <dbReference type="PROSITE" id="PS51462"/>
    </source>
</evidence>
<comment type="similarity">
    <text evidence="3">Belongs to the Nth/MutY family.</text>
</comment>
<dbReference type="PANTHER" id="PTHR42944:SF1">
    <property type="entry name" value="ADENINE DNA GLYCOSYLASE"/>
    <property type="match status" value="1"/>
</dbReference>
<evidence type="ECO:0000313" key="16">
    <source>
        <dbReference type="EMBL" id="WRP15086.1"/>
    </source>
</evidence>
<dbReference type="SMART" id="SM00525">
    <property type="entry name" value="FES"/>
    <property type="match status" value="1"/>
</dbReference>
<dbReference type="Gene3D" id="3.40.50.1000">
    <property type="entry name" value="HAD superfamily/HAD-like"/>
    <property type="match status" value="1"/>
</dbReference>
<dbReference type="RefSeq" id="WP_324669475.1">
    <property type="nucleotide sequence ID" value="NZ_CP141614.1"/>
</dbReference>
<evidence type="ECO:0000256" key="10">
    <source>
        <dbReference type="ARBA" id="ARBA00023004"/>
    </source>
</evidence>
<feature type="region of interest" description="Disordered" evidence="14">
    <location>
        <begin position="623"/>
        <end position="642"/>
    </location>
</feature>
<accession>A0ABZ1BQK4</accession>
<keyword evidence="6" id="KW-0004">4Fe-4S</keyword>
<keyword evidence="7" id="KW-0479">Metal-binding</keyword>
<dbReference type="InterPro" id="IPR000445">
    <property type="entry name" value="HhH_motif"/>
</dbReference>
<keyword evidence="10" id="KW-0408">Iron</keyword>
<evidence type="ECO:0000256" key="13">
    <source>
        <dbReference type="ARBA" id="ARBA00023295"/>
    </source>
</evidence>
<dbReference type="InterPro" id="IPR000086">
    <property type="entry name" value="NUDIX_hydrolase_dom"/>
</dbReference>
<keyword evidence="11" id="KW-0411">Iron-sulfur</keyword>
<keyword evidence="13" id="KW-0326">Glycosidase</keyword>
<dbReference type="Pfam" id="PF00702">
    <property type="entry name" value="Hydrolase"/>
    <property type="match status" value="1"/>
</dbReference>
<comment type="cofactor">
    <cofactor evidence="2">
        <name>[4Fe-4S] cluster</name>
        <dbReference type="ChEBI" id="CHEBI:49883"/>
    </cofactor>
</comment>
<evidence type="ECO:0000256" key="4">
    <source>
        <dbReference type="ARBA" id="ARBA00012045"/>
    </source>
</evidence>
<dbReference type="Gene3D" id="3.90.79.10">
    <property type="entry name" value="Nucleoside Triphosphate Pyrophosphohydrolase"/>
    <property type="match status" value="1"/>
</dbReference>